<keyword evidence="2" id="KW-1185">Reference proteome</keyword>
<accession>V9EE51</accession>
<name>V9EE51_PHYNI</name>
<evidence type="ECO:0000313" key="1">
    <source>
        <dbReference type="EMBL" id="ETI37444.1"/>
    </source>
</evidence>
<dbReference type="EMBL" id="ANIZ01002888">
    <property type="protein sequence ID" value="ETI37444.1"/>
    <property type="molecule type" value="Genomic_DNA"/>
</dbReference>
<sequence>TKLHHNGHNQFTCNLISPGIGRVAREQQSISAYQVARHPLAVRA</sequence>
<dbReference type="HOGENOM" id="CLU_3227592_0_0_1"/>
<gene>
    <name evidence="1" type="ORF">F443_16560</name>
</gene>
<protein>
    <submittedName>
        <fullName evidence="1">Uncharacterized protein</fullName>
    </submittedName>
</protein>
<dbReference type="AlphaFoldDB" id="V9EE51"/>
<organism evidence="1 2">
    <name type="scientific">Phytophthora nicotianae P1569</name>
    <dbReference type="NCBI Taxonomy" id="1317065"/>
    <lineage>
        <taxon>Eukaryota</taxon>
        <taxon>Sar</taxon>
        <taxon>Stramenopiles</taxon>
        <taxon>Oomycota</taxon>
        <taxon>Peronosporomycetes</taxon>
        <taxon>Peronosporales</taxon>
        <taxon>Peronosporaceae</taxon>
        <taxon>Phytophthora</taxon>
    </lineage>
</organism>
<dbReference type="Proteomes" id="UP000018721">
    <property type="component" value="Unassembled WGS sequence"/>
</dbReference>
<feature type="non-terminal residue" evidence="1">
    <location>
        <position position="1"/>
    </location>
</feature>
<evidence type="ECO:0000313" key="2">
    <source>
        <dbReference type="Proteomes" id="UP000018721"/>
    </source>
</evidence>
<comment type="caution">
    <text evidence="1">The sequence shown here is derived from an EMBL/GenBank/DDBJ whole genome shotgun (WGS) entry which is preliminary data.</text>
</comment>
<proteinExistence type="predicted"/>
<reference evidence="1 2" key="1">
    <citation type="submission" date="2013-11" db="EMBL/GenBank/DDBJ databases">
        <title>The Genome Sequence of Phytophthora parasitica P1569.</title>
        <authorList>
            <consortium name="The Broad Institute Genomics Platform"/>
            <person name="Russ C."/>
            <person name="Tyler B."/>
            <person name="Panabieres F."/>
            <person name="Shan W."/>
            <person name="Tripathy S."/>
            <person name="Grunwald N."/>
            <person name="Machado M."/>
            <person name="Johnson C.S."/>
            <person name="Arredondo F."/>
            <person name="Hong C."/>
            <person name="Coffey M."/>
            <person name="Young S.K."/>
            <person name="Zeng Q."/>
            <person name="Gargeya S."/>
            <person name="Fitzgerald M."/>
            <person name="Abouelleil A."/>
            <person name="Alvarado L."/>
            <person name="Chapman S.B."/>
            <person name="Gainer-Dewar J."/>
            <person name="Goldberg J."/>
            <person name="Griggs A."/>
            <person name="Gujja S."/>
            <person name="Hansen M."/>
            <person name="Howarth C."/>
            <person name="Imamovic A."/>
            <person name="Ireland A."/>
            <person name="Larimer J."/>
            <person name="McCowan C."/>
            <person name="Murphy C."/>
            <person name="Pearson M."/>
            <person name="Poon T.W."/>
            <person name="Priest M."/>
            <person name="Roberts A."/>
            <person name="Saif S."/>
            <person name="Shea T."/>
            <person name="Sykes S."/>
            <person name="Wortman J."/>
            <person name="Nusbaum C."/>
            <person name="Birren B."/>
        </authorList>
    </citation>
    <scope>NUCLEOTIDE SEQUENCE [LARGE SCALE GENOMIC DNA]</scope>
    <source>
        <strain evidence="1 2">P1569</strain>
    </source>
</reference>